<reference evidence="2 3" key="1">
    <citation type="journal article" date="2018" name="Gigascience">
        <title>Genomes of trombidid mites reveal novel predicted allergens and laterally-transferred genes associated with secondary metabolism.</title>
        <authorList>
            <person name="Dong X."/>
            <person name="Chaisiri K."/>
            <person name="Xia D."/>
            <person name="Armstrong S.D."/>
            <person name="Fang Y."/>
            <person name="Donnelly M.J."/>
            <person name="Kadowaki T."/>
            <person name="McGarry J.W."/>
            <person name="Darby A.C."/>
            <person name="Makepeace B.L."/>
        </authorList>
    </citation>
    <scope>NUCLEOTIDE SEQUENCE [LARGE SCALE GENOMIC DNA]</scope>
    <source>
        <strain evidence="2">UoL-UT</strain>
    </source>
</reference>
<dbReference type="VEuPathDB" id="VectorBase:LDEU006665"/>
<gene>
    <name evidence="2" type="ORF">B4U80_09529</name>
</gene>
<organism evidence="2 3">
    <name type="scientific">Leptotrombidium deliense</name>
    <dbReference type="NCBI Taxonomy" id="299467"/>
    <lineage>
        <taxon>Eukaryota</taxon>
        <taxon>Metazoa</taxon>
        <taxon>Ecdysozoa</taxon>
        <taxon>Arthropoda</taxon>
        <taxon>Chelicerata</taxon>
        <taxon>Arachnida</taxon>
        <taxon>Acari</taxon>
        <taxon>Acariformes</taxon>
        <taxon>Trombidiformes</taxon>
        <taxon>Prostigmata</taxon>
        <taxon>Anystina</taxon>
        <taxon>Parasitengona</taxon>
        <taxon>Trombiculoidea</taxon>
        <taxon>Trombiculidae</taxon>
        <taxon>Leptotrombidium</taxon>
    </lineage>
</organism>
<dbReference type="GO" id="GO:0000462">
    <property type="term" value="P:maturation of SSU-rRNA from tricistronic rRNA transcript (SSU-rRNA, 5.8S rRNA, LSU-rRNA)"/>
    <property type="evidence" value="ECO:0007669"/>
    <property type="project" value="TreeGrafter"/>
</dbReference>
<name>A0A443SD56_9ACAR</name>
<feature type="compositionally biased region" description="Acidic residues" evidence="1">
    <location>
        <begin position="73"/>
        <end position="99"/>
    </location>
</feature>
<evidence type="ECO:0000313" key="2">
    <source>
        <dbReference type="EMBL" id="RWS25375.1"/>
    </source>
</evidence>
<evidence type="ECO:0000256" key="1">
    <source>
        <dbReference type="SAM" id="MobiDB-lite"/>
    </source>
</evidence>
<feature type="region of interest" description="Disordered" evidence="1">
    <location>
        <begin position="58"/>
        <end position="108"/>
    </location>
</feature>
<dbReference type="Proteomes" id="UP000288716">
    <property type="component" value="Unassembled WGS sequence"/>
</dbReference>
<dbReference type="STRING" id="299467.A0A443SD56"/>
<protein>
    <submittedName>
        <fullName evidence="2">Neuroguidin-like isoform X1</fullName>
    </submittedName>
</protein>
<dbReference type="EMBL" id="NCKV01003776">
    <property type="protein sequence ID" value="RWS25375.1"/>
    <property type="molecule type" value="Genomic_DNA"/>
</dbReference>
<comment type="caution">
    <text evidence="2">The sequence shown here is derived from an EMBL/GenBank/DDBJ whole genome shotgun (WGS) entry which is preliminary data.</text>
</comment>
<evidence type="ECO:0000313" key="3">
    <source>
        <dbReference type="Proteomes" id="UP000288716"/>
    </source>
</evidence>
<dbReference type="GO" id="GO:0032040">
    <property type="term" value="C:small-subunit processome"/>
    <property type="evidence" value="ECO:0007669"/>
    <property type="project" value="TreeGrafter"/>
</dbReference>
<dbReference type="AlphaFoldDB" id="A0A443SD56"/>
<keyword evidence="3" id="KW-1185">Reference proteome</keyword>
<accession>A0A443SD56</accession>
<dbReference type="OrthoDB" id="203440at2759"/>
<sequence>MDLCVLVLNKCNGMKLENSAVVDRLVEYRTVLEKMRPINEKLKYQIDKLVNISKAETNNADNPLSLKPKPENLDFDEDHDDDNSDEDGDIDDVESEEEKTENTKSTVKKRNVYVPPKVAAVRYDGDETLMERNKKLLDRAKKRALSSNLIQELKGEFDEGPEEIADHNFGRRKHNKEFTERKKYEEDYFTRLNIKKKKDSRNLVTVSSLSDEITKFDDISALDIQDVEQFKAKKRKKVSEKKKVSRKKFKKFKKK</sequence>
<dbReference type="PANTHER" id="PTHR13237:SF9">
    <property type="entry name" value="NEUROGUIDIN"/>
    <property type="match status" value="1"/>
</dbReference>
<dbReference type="PANTHER" id="PTHR13237">
    <property type="entry name" value="SOMETHING ABOUT SILENCING PROTEIN 10-RELATED"/>
    <property type="match status" value="1"/>
</dbReference>
<proteinExistence type="predicted"/>